<proteinExistence type="predicted"/>
<feature type="transmembrane region" description="Helical" evidence="1">
    <location>
        <begin position="69"/>
        <end position="85"/>
    </location>
</feature>
<evidence type="ECO:0000313" key="2">
    <source>
        <dbReference type="EMBL" id="MDO0821734.1"/>
    </source>
</evidence>
<keyword evidence="3" id="KW-1185">Reference proteome</keyword>
<sequence length="310" mass="35340">MERMYQMGVAETYLDLVILINGGMDTLLLNVLGRLLNLRIRPSRILMAVLLGEIPVVLTCYSAPQWTVFIKWIIPFLMILVAFPTRRLNVFFKALTGFWLLSAGLGGFVYASWGWAQFDGGLGGERLTLVIYNFWIIPLGAIVWWFLQRLWQRWQERKSILGRNIYDLEINFGGKEHGVVQIKALLDTGNHLRDPLTGSPVILLEEEVAVSAMPDNIRAFLDIPWKDYADPWPLLWKVNPILVKRLVFIPFQAIDSQSWLLGIRPESVTCFSNKGSRQIHATVALVRQVLSSEGEYQALLHPEHVQRGGD</sequence>
<dbReference type="InterPro" id="IPR005081">
    <property type="entry name" value="SpoIIGA"/>
</dbReference>
<dbReference type="EMBL" id="JAMJEV010000002">
    <property type="protein sequence ID" value="MDO0821734.1"/>
    <property type="molecule type" value="Genomic_DNA"/>
</dbReference>
<keyword evidence="1" id="KW-0812">Transmembrane</keyword>
<accession>A0ABT8QMF4</accession>
<feature type="transmembrane region" description="Helical" evidence="1">
    <location>
        <begin position="127"/>
        <end position="147"/>
    </location>
</feature>
<comment type="caution">
    <text evidence="2">The sequence shown here is derived from an EMBL/GenBank/DDBJ whole genome shotgun (WGS) entry which is preliminary data.</text>
</comment>
<feature type="transmembrane region" description="Helical" evidence="1">
    <location>
        <begin position="12"/>
        <end position="33"/>
    </location>
</feature>
<keyword evidence="1" id="KW-0472">Membrane</keyword>
<dbReference type="PIRSF" id="PIRSF018571">
    <property type="entry name" value="SpoIIGA"/>
    <property type="match status" value="1"/>
</dbReference>
<dbReference type="RefSeq" id="WP_252468259.1">
    <property type="nucleotide sequence ID" value="NZ_JAMHFY010000005.1"/>
</dbReference>
<evidence type="ECO:0000256" key="1">
    <source>
        <dbReference type="SAM" id="Phobius"/>
    </source>
</evidence>
<dbReference type="Pfam" id="PF03419">
    <property type="entry name" value="Peptidase_U4"/>
    <property type="match status" value="1"/>
</dbReference>
<evidence type="ECO:0000313" key="3">
    <source>
        <dbReference type="Proteomes" id="UP001176021"/>
    </source>
</evidence>
<feature type="transmembrane region" description="Helical" evidence="1">
    <location>
        <begin position="97"/>
        <end position="115"/>
    </location>
</feature>
<dbReference type="Proteomes" id="UP001176021">
    <property type="component" value="Unassembled WGS sequence"/>
</dbReference>
<protein>
    <submittedName>
        <fullName evidence="2">Sigma-E processing peptidase SpoIIGA</fullName>
    </submittedName>
</protein>
<reference evidence="2" key="1">
    <citation type="submission" date="2022-05" db="EMBL/GenBank/DDBJ databases">
        <title>Expanded diversity of anoxic marine methylotrophy in a Black Sea sulfate reducing microorganism.</title>
        <authorList>
            <person name="Fischer P.Q."/>
            <person name="Stams A.J.M."/>
            <person name="Villanueva L."/>
            <person name="Sousa D.Z."/>
        </authorList>
    </citation>
    <scope>NUCLEOTIDE SEQUENCE</scope>
    <source>
        <strain evidence="2">P130</strain>
    </source>
</reference>
<name>A0ABT8QMF4_9FIRM</name>
<organism evidence="2 3">
    <name type="scientific">Desulfosporosinus nitroreducens</name>
    <dbReference type="NCBI Taxonomy" id="2018668"/>
    <lineage>
        <taxon>Bacteria</taxon>
        <taxon>Bacillati</taxon>
        <taxon>Bacillota</taxon>
        <taxon>Clostridia</taxon>
        <taxon>Eubacteriales</taxon>
        <taxon>Desulfitobacteriaceae</taxon>
        <taxon>Desulfosporosinus</taxon>
    </lineage>
</organism>
<keyword evidence="1" id="KW-1133">Transmembrane helix</keyword>
<gene>
    <name evidence="2" type="ORF">M8H41_02515</name>
</gene>